<dbReference type="Proteomes" id="UP000658613">
    <property type="component" value="Unassembled WGS sequence"/>
</dbReference>
<comment type="caution">
    <text evidence="11">The sequence shown here is derived from an EMBL/GenBank/DDBJ whole genome shotgun (WGS) entry which is preliminary data.</text>
</comment>
<dbReference type="EC" id="4.1.1.48" evidence="3"/>
<keyword evidence="7" id="KW-0057">Aromatic amino acid biosynthesis</keyword>
<dbReference type="PANTHER" id="PTHR22854">
    <property type="entry name" value="TRYPTOPHAN BIOSYNTHESIS PROTEIN"/>
    <property type="match status" value="1"/>
</dbReference>
<dbReference type="CDD" id="cd00331">
    <property type="entry name" value="IGPS"/>
    <property type="match status" value="1"/>
</dbReference>
<dbReference type="EMBL" id="JADOUE010000001">
    <property type="protein sequence ID" value="MBG6121915.1"/>
    <property type="molecule type" value="Genomic_DNA"/>
</dbReference>
<comment type="catalytic activity">
    <reaction evidence="1">
        <text>1-(2-carboxyphenylamino)-1-deoxy-D-ribulose 5-phosphate + H(+) = (1S,2R)-1-C-(indol-3-yl)glycerol 3-phosphate + CO2 + H2O</text>
        <dbReference type="Rhea" id="RHEA:23476"/>
        <dbReference type="ChEBI" id="CHEBI:15377"/>
        <dbReference type="ChEBI" id="CHEBI:15378"/>
        <dbReference type="ChEBI" id="CHEBI:16526"/>
        <dbReference type="ChEBI" id="CHEBI:58613"/>
        <dbReference type="ChEBI" id="CHEBI:58866"/>
        <dbReference type="EC" id="4.1.1.48"/>
    </reaction>
</comment>
<evidence type="ECO:0000259" key="10">
    <source>
        <dbReference type="Pfam" id="PF00218"/>
    </source>
</evidence>
<feature type="region of interest" description="Disordered" evidence="9">
    <location>
        <begin position="1"/>
        <end position="21"/>
    </location>
</feature>
<feature type="domain" description="Indole-3-glycerol phosphate synthase" evidence="10">
    <location>
        <begin position="40"/>
        <end position="288"/>
    </location>
</feature>
<organism evidence="11 12">
    <name type="scientific">Corynebacterium aquatimens</name>
    <dbReference type="NCBI Taxonomy" id="1190508"/>
    <lineage>
        <taxon>Bacteria</taxon>
        <taxon>Bacillati</taxon>
        <taxon>Actinomycetota</taxon>
        <taxon>Actinomycetes</taxon>
        <taxon>Mycobacteriales</taxon>
        <taxon>Corynebacteriaceae</taxon>
        <taxon>Corynebacterium</taxon>
    </lineage>
</organism>
<proteinExistence type="predicted"/>
<accession>A0A931E1H6</accession>
<reference evidence="11" key="1">
    <citation type="submission" date="2020-11" db="EMBL/GenBank/DDBJ databases">
        <title>Sequencing the genomes of 1000 actinobacteria strains.</title>
        <authorList>
            <person name="Klenk H.-P."/>
        </authorList>
    </citation>
    <scope>NUCLEOTIDE SEQUENCE</scope>
    <source>
        <strain evidence="11">DSM 45632</strain>
    </source>
</reference>
<dbReference type="AlphaFoldDB" id="A0A931E1H6"/>
<evidence type="ECO:0000256" key="4">
    <source>
        <dbReference type="ARBA" id="ARBA00022605"/>
    </source>
</evidence>
<evidence type="ECO:0000256" key="3">
    <source>
        <dbReference type="ARBA" id="ARBA00012362"/>
    </source>
</evidence>
<keyword evidence="12" id="KW-1185">Reference proteome</keyword>
<dbReference type="InterPro" id="IPR013785">
    <property type="entry name" value="Aldolase_TIM"/>
</dbReference>
<evidence type="ECO:0000313" key="11">
    <source>
        <dbReference type="EMBL" id="MBG6121915.1"/>
    </source>
</evidence>
<comment type="pathway">
    <text evidence="2">Amino-acid biosynthesis; L-tryptophan biosynthesis; L-tryptophan from chorismate: step 4/5.</text>
</comment>
<dbReference type="InterPro" id="IPR011060">
    <property type="entry name" value="RibuloseP-bd_barrel"/>
</dbReference>
<gene>
    <name evidence="11" type="ORF">IW254_000884</name>
</gene>
<evidence type="ECO:0000256" key="8">
    <source>
        <dbReference type="ARBA" id="ARBA00023239"/>
    </source>
</evidence>
<dbReference type="GO" id="GO:0000162">
    <property type="term" value="P:L-tryptophan biosynthetic process"/>
    <property type="evidence" value="ECO:0007669"/>
    <property type="project" value="UniProtKB-KW"/>
</dbReference>
<keyword evidence="6" id="KW-0822">Tryptophan biosynthesis</keyword>
<dbReference type="InterPro" id="IPR013798">
    <property type="entry name" value="Indole-3-glycerol_P_synth_dom"/>
</dbReference>
<evidence type="ECO:0000256" key="7">
    <source>
        <dbReference type="ARBA" id="ARBA00023141"/>
    </source>
</evidence>
<dbReference type="Pfam" id="PF00218">
    <property type="entry name" value="IGPS"/>
    <property type="match status" value="1"/>
</dbReference>
<sequence length="302" mass="31874">MHAPSTSTGTPQSGGVDSAGVSIPGVYPDTLKGLSGLNPVVARIVEEVAQREAVVPFKEIKARSRNMPPTRDARAALLRQGCSVIVEIKRTSPVGGPNEVVESIEDVARAIEDAGADLIACQTERLRFDGSLTDMLLARRATSLPIVCRDVIVDPYQIHEARCFGADMVPLQVGLLEQARFESLLDRIESLGMVAAAEVRTPEEADRAITAGASVIAVNSWTFDTNDLNRGAFQEIVPGLPESVIRISLGGVRCSKDLVEAASVGADAVIAGEAVMSSDDVGAATRRLVCAGHHPACPSRKS</sequence>
<keyword evidence="8 11" id="KW-0456">Lyase</keyword>
<dbReference type="GO" id="GO:0004425">
    <property type="term" value="F:indole-3-glycerol-phosphate synthase activity"/>
    <property type="evidence" value="ECO:0007669"/>
    <property type="project" value="UniProtKB-EC"/>
</dbReference>
<evidence type="ECO:0000256" key="6">
    <source>
        <dbReference type="ARBA" id="ARBA00022822"/>
    </source>
</evidence>
<keyword evidence="5" id="KW-0210">Decarboxylase</keyword>
<dbReference type="PANTHER" id="PTHR22854:SF2">
    <property type="entry name" value="INDOLE-3-GLYCEROL-PHOSPHATE SYNTHASE"/>
    <property type="match status" value="1"/>
</dbReference>
<evidence type="ECO:0000256" key="2">
    <source>
        <dbReference type="ARBA" id="ARBA00004696"/>
    </source>
</evidence>
<evidence type="ECO:0000313" key="12">
    <source>
        <dbReference type="Proteomes" id="UP000658613"/>
    </source>
</evidence>
<evidence type="ECO:0000256" key="5">
    <source>
        <dbReference type="ARBA" id="ARBA00022793"/>
    </source>
</evidence>
<keyword evidence="4" id="KW-0028">Amino-acid biosynthesis</keyword>
<dbReference type="Gene3D" id="3.20.20.70">
    <property type="entry name" value="Aldolase class I"/>
    <property type="match status" value="1"/>
</dbReference>
<dbReference type="SUPFAM" id="SSF51366">
    <property type="entry name" value="Ribulose-phoshate binding barrel"/>
    <property type="match status" value="1"/>
</dbReference>
<dbReference type="InterPro" id="IPR045186">
    <property type="entry name" value="Indole-3-glycerol_P_synth"/>
</dbReference>
<name>A0A931E1H6_9CORY</name>
<protein>
    <recommendedName>
        <fullName evidence="3">indole-3-glycerol-phosphate synthase</fullName>
        <ecNumber evidence="3">4.1.1.48</ecNumber>
    </recommendedName>
</protein>
<dbReference type="GO" id="GO:0004640">
    <property type="term" value="F:phosphoribosylanthranilate isomerase activity"/>
    <property type="evidence" value="ECO:0007669"/>
    <property type="project" value="TreeGrafter"/>
</dbReference>
<evidence type="ECO:0000256" key="1">
    <source>
        <dbReference type="ARBA" id="ARBA00001633"/>
    </source>
</evidence>
<evidence type="ECO:0000256" key="9">
    <source>
        <dbReference type="SAM" id="MobiDB-lite"/>
    </source>
</evidence>
<feature type="compositionally biased region" description="Polar residues" evidence="9">
    <location>
        <begin position="1"/>
        <end position="15"/>
    </location>
</feature>
<dbReference type="RefSeq" id="WP_196824392.1">
    <property type="nucleotide sequence ID" value="NZ_CP046980.1"/>
</dbReference>